<gene>
    <name evidence="18" type="ORF">AE618_06825</name>
</gene>
<dbReference type="InterPro" id="IPR003715">
    <property type="entry name" value="Poly_export_N"/>
</dbReference>
<keyword evidence="14" id="KW-0449">Lipoprotein</keyword>
<dbReference type="Proteomes" id="UP000037822">
    <property type="component" value="Unassembled WGS sequence"/>
</dbReference>
<keyword evidence="4" id="KW-1134">Transmembrane beta strand</keyword>
<evidence type="ECO:0000256" key="8">
    <source>
        <dbReference type="ARBA" id="ARBA00023047"/>
    </source>
</evidence>
<keyword evidence="10" id="KW-0626">Porin</keyword>
<proteinExistence type="inferred from homology"/>
<evidence type="ECO:0000313" key="18">
    <source>
        <dbReference type="EMBL" id="KPH81474.1"/>
    </source>
</evidence>
<keyword evidence="11" id="KW-0472">Membrane</keyword>
<evidence type="ECO:0000256" key="14">
    <source>
        <dbReference type="ARBA" id="ARBA00023288"/>
    </source>
</evidence>
<evidence type="ECO:0000256" key="12">
    <source>
        <dbReference type="ARBA" id="ARBA00023139"/>
    </source>
</evidence>
<dbReference type="GO" id="GO:0046930">
    <property type="term" value="C:pore complex"/>
    <property type="evidence" value="ECO:0007669"/>
    <property type="project" value="UniProtKB-KW"/>
</dbReference>
<evidence type="ECO:0000256" key="4">
    <source>
        <dbReference type="ARBA" id="ARBA00022452"/>
    </source>
</evidence>
<accession>A0A0N1F715</accession>
<evidence type="ECO:0000256" key="10">
    <source>
        <dbReference type="ARBA" id="ARBA00023114"/>
    </source>
</evidence>
<dbReference type="InterPro" id="IPR049712">
    <property type="entry name" value="Poly_export"/>
</dbReference>
<sequence length="403" mass="42738">MIDLKSLAVAAVLASLLGACSTLPSSGPTAASLRDDDASTDAVPFALVNLNQTTVDVLGRYEPKGLAGAFTDRRPSANIKFGIGDVVTVTIFEAAAGGLFIPNEAGVRPGNFVTLPEQAIDSDGNISVPFAGSIPAAGKTNVEVQRTIVDRIKNRAIEPQVIVALGQQRTGLVTVLGEVNNPVRFPAPASGAGDKITDAITRAGGIKAQGYESWVVLERGGKRATVPFENLIAQPVNNIYLQPNDRIYVYREAQKFLAFGAAGQQGEFNFDAWRITLANAVAKAGGLLDSQADPGSVFLYRRESRDVARRLGIDVTKFTGDQIPVIYSTDLRDPSGFFVASKMQMRNGDVIFVANAQSVQVTKFLQILNLALSTTNGAVSTGNNALILRYNIRNLSSASPIGL</sequence>
<dbReference type="PANTHER" id="PTHR33619">
    <property type="entry name" value="POLYSACCHARIDE EXPORT PROTEIN GFCE-RELATED"/>
    <property type="match status" value="1"/>
</dbReference>
<dbReference type="Gene3D" id="3.10.560.10">
    <property type="entry name" value="Outer membrane lipoprotein wza domain like"/>
    <property type="match status" value="2"/>
</dbReference>
<organism evidence="18 19">
    <name type="scientific">Bosea vaviloviae</name>
    <dbReference type="NCBI Taxonomy" id="1526658"/>
    <lineage>
        <taxon>Bacteria</taxon>
        <taxon>Pseudomonadati</taxon>
        <taxon>Pseudomonadota</taxon>
        <taxon>Alphaproteobacteria</taxon>
        <taxon>Hyphomicrobiales</taxon>
        <taxon>Boseaceae</taxon>
        <taxon>Bosea</taxon>
    </lineage>
</organism>
<keyword evidence="3" id="KW-0813">Transport</keyword>
<evidence type="ECO:0000256" key="2">
    <source>
        <dbReference type="ARBA" id="ARBA00009450"/>
    </source>
</evidence>
<dbReference type="EMBL" id="LGSZ01000028">
    <property type="protein sequence ID" value="KPH81474.1"/>
    <property type="molecule type" value="Genomic_DNA"/>
</dbReference>
<dbReference type="PROSITE" id="PS51257">
    <property type="entry name" value="PROKAR_LIPOPROTEIN"/>
    <property type="match status" value="1"/>
</dbReference>
<dbReference type="InterPro" id="IPR054765">
    <property type="entry name" value="SLBB_dom"/>
</dbReference>
<evidence type="ECO:0000256" key="11">
    <source>
        <dbReference type="ARBA" id="ARBA00023136"/>
    </source>
</evidence>
<feature type="signal peptide" evidence="15">
    <location>
        <begin position="1"/>
        <end position="30"/>
    </location>
</feature>
<keyword evidence="9" id="KW-0406">Ion transport</keyword>
<evidence type="ECO:0000256" key="6">
    <source>
        <dbReference type="ARBA" id="ARBA00022692"/>
    </source>
</evidence>
<evidence type="ECO:0000259" key="16">
    <source>
        <dbReference type="Pfam" id="PF02563"/>
    </source>
</evidence>
<feature type="chain" id="PRO_5005870925" evidence="15">
    <location>
        <begin position="31"/>
        <end position="403"/>
    </location>
</feature>
<evidence type="ECO:0000256" key="3">
    <source>
        <dbReference type="ARBA" id="ARBA00022448"/>
    </source>
</evidence>
<dbReference type="Gene3D" id="3.30.1950.10">
    <property type="entry name" value="wza like domain"/>
    <property type="match status" value="1"/>
</dbReference>
<evidence type="ECO:0000313" key="19">
    <source>
        <dbReference type="Proteomes" id="UP000037822"/>
    </source>
</evidence>
<comment type="caution">
    <text evidence="18">The sequence shown here is derived from an EMBL/GenBank/DDBJ whole genome shotgun (WGS) entry which is preliminary data.</text>
</comment>
<dbReference type="PATRIC" id="fig|1526658.3.peg.2031"/>
<comment type="subcellular location">
    <subcellularLocation>
        <location evidence="1">Cell outer membrane</location>
        <topology evidence="1">Multi-pass membrane protein</topology>
    </subcellularLocation>
</comment>
<evidence type="ECO:0000259" key="17">
    <source>
        <dbReference type="Pfam" id="PF22461"/>
    </source>
</evidence>
<comment type="similarity">
    <text evidence="2">Belongs to the BexD/CtrA/VexA family.</text>
</comment>
<protein>
    <submittedName>
        <fullName evidence="18">Sugar ABC transporter substrate-binding protein</fullName>
    </submittedName>
</protein>
<evidence type="ECO:0000256" key="15">
    <source>
        <dbReference type="SAM" id="SignalP"/>
    </source>
</evidence>
<dbReference type="GO" id="GO:0009279">
    <property type="term" value="C:cell outer membrane"/>
    <property type="evidence" value="ECO:0007669"/>
    <property type="project" value="UniProtKB-SubCell"/>
</dbReference>
<dbReference type="GO" id="GO:0015159">
    <property type="term" value="F:polysaccharide transmembrane transporter activity"/>
    <property type="evidence" value="ECO:0007669"/>
    <property type="project" value="InterPro"/>
</dbReference>
<feature type="domain" description="Polysaccharide export protein N-terminal" evidence="16">
    <location>
        <begin position="76"/>
        <end position="165"/>
    </location>
</feature>
<evidence type="ECO:0000256" key="7">
    <source>
        <dbReference type="ARBA" id="ARBA00022729"/>
    </source>
</evidence>
<dbReference type="GO" id="GO:0015288">
    <property type="term" value="F:porin activity"/>
    <property type="evidence" value="ECO:0007669"/>
    <property type="project" value="UniProtKB-KW"/>
</dbReference>
<dbReference type="GO" id="GO:0006811">
    <property type="term" value="P:monoatomic ion transport"/>
    <property type="evidence" value="ECO:0007669"/>
    <property type="project" value="UniProtKB-KW"/>
</dbReference>
<keyword evidence="5" id="KW-0762">Sugar transport</keyword>
<dbReference type="AlphaFoldDB" id="A0A0N1F715"/>
<dbReference type="Pfam" id="PF22461">
    <property type="entry name" value="SLBB_2"/>
    <property type="match status" value="2"/>
</dbReference>
<dbReference type="OrthoDB" id="7198507at2"/>
<name>A0A0N1F715_9HYPH</name>
<keyword evidence="7 15" id="KW-0732">Signal</keyword>
<dbReference type="RefSeq" id="WP_054208302.1">
    <property type="nucleotide sequence ID" value="NZ_LGSZ01000028.1"/>
</dbReference>
<feature type="domain" description="SLBB" evidence="17">
    <location>
        <begin position="254"/>
        <end position="353"/>
    </location>
</feature>
<keyword evidence="6" id="KW-0812">Transmembrane</keyword>
<evidence type="ECO:0000256" key="9">
    <source>
        <dbReference type="ARBA" id="ARBA00023065"/>
    </source>
</evidence>
<dbReference type="PANTHER" id="PTHR33619:SF3">
    <property type="entry name" value="POLYSACCHARIDE EXPORT PROTEIN GFCE-RELATED"/>
    <property type="match status" value="1"/>
</dbReference>
<evidence type="ECO:0000256" key="5">
    <source>
        <dbReference type="ARBA" id="ARBA00022597"/>
    </source>
</evidence>
<evidence type="ECO:0000256" key="1">
    <source>
        <dbReference type="ARBA" id="ARBA00004571"/>
    </source>
</evidence>
<keyword evidence="19" id="KW-1185">Reference proteome</keyword>
<evidence type="ECO:0000256" key="13">
    <source>
        <dbReference type="ARBA" id="ARBA00023237"/>
    </source>
</evidence>
<keyword evidence="8" id="KW-0625">Polysaccharide transport</keyword>
<keyword evidence="13" id="KW-0998">Cell outer membrane</keyword>
<keyword evidence="12" id="KW-0564">Palmitate</keyword>
<feature type="domain" description="SLBB" evidence="17">
    <location>
        <begin position="172"/>
        <end position="249"/>
    </location>
</feature>
<reference evidence="18 19" key="1">
    <citation type="submission" date="2015-07" db="EMBL/GenBank/DDBJ databases">
        <title>Whole genome sequencing of Bosea vaviloviae isolated from cave pool.</title>
        <authorList>
            <person name="Tan N.E.H."/>
            <person name="Lee Y.P."/>
            <person name="Gan H.M."/>
            <person name="Barton H."/>
            <person name="Savka M.A."/>
        </authorList>
    </citation>
    <scope>NUCLEOTIDE SEQUENCE [LARGE SCALE GENOMIC DNA]</scope>
    <source>
        <strain evidence="18 19">SD260</strain>
    </source>
</reference>
<dbReference type="Pfam" id="PF02563">
    <property type="entry name" value="Poly_export"/>
    <property type="match status" value="1"/>
</dbReference>